<feature type="binding site" evidence="6">
    <location>
        <position position="111"/>
    </location>
    <ligand>
        <name>(6R)-10-formyltetrahydrofolate</name>
        <dbReference type="ChEBI" id="CHEBI:195366"/>
    </ligand>
</feature>
<evidence type="ECO:0000256" key="6">
    <source>
        <dbReference type="HAMAP-Rule" id="MF_01930"/>
    </source>
</evidence>
<comment type="catalytic activity">
    <reaction evidence="5 6">
        <text>N(1)-(5-phospho-beta-D-ribosyl)glycinamide + (6R)-10-formyltetrahydrofolate = N(2)-formyl-N(1)-(5-phospho-beta-D-ribosyl)glycinamide + (6S)-5,6,7,8-tetrahydrofolate + H(+)</text>
        <dbReference type="Rhea" id="RHEA:15053"/>
        <dbReference type="ChEBI" id="CHEBI:15378"/>
        <dbReference type="ChEBI" id="CHEBI:57453"/>
        <dbReference type="ChEBI" id="CHEBI:143788"/>
        <dbReference type="ChEBI" id="CHEBI:147286"/>
        <dbReference type="ChEBI" id="CHEBI:195366"/>
        <dbReference type="EC" id="2.1.2.2"/>
    </reaction>
</comment>
<evidence type="ECO:0000256" key="1">
    <source>
        <dbReference type="ARBA" id="ARBA00005054"/>
    </source>
</evidence>
<comment type="similarity">
    <text evidence="4 6">Belongs to the GART family.</text>
</comment>
<dbReference type="RefSeq" id="WP_193908423.1">
    <property type="nucleotide sequence ID" value="NZ_PRDL01000001.1"/>
</dbReference>
<evidence type="ECO:0000259" key="7">
    <source>
        <dbReference type="Pfam" id="PF00551"/>
    </source>
</evidence>
<proteinExistence type="inferred from homology"/>
<evidence type="ECO:0000256" key="3">
    <source>
        <dbReference type="ARBA" id="ARBA00022755"/>
    </source>
</evidence>
<evidence type="ECO:0000256" key="4">
    <source>
        <dbReference type="ARBA" id="ARBA00038440"/>
    </source>
</evidence>
<feature type="site" description="Raises pKa of active site His" evidence="6">
    <location>
        <position position="149"/>
    </location>
</feature>
<dbReference type="Proteomes" id="UP000652567">
    <property type="component" value="Unassembled WGS sequence"/>
</dbReference>
<keyword evidence="3 6" id="KW-0658">Purine biosynthesis</keyword>
<evidence type="ECO:0000256" key="2">
    <source>
        <dbReference type="ARBA" id="ARBA00022679"/>
    </source>
</evidence>
<dbReference type="EMBL" id="PRDL01000001">
    <property type="protein sequence ID" value="MBE8716950.1"/>
    <property type="molecule type" value="Genomic_DNA"/>
</dbReference>
<dbReference type="HAMAP" id="MF_01930">
    <property type="entry name" value="PurN"/>
    <property type="match status" value="1"/>
</dbReference>
<accession>A0A928V1A5</accession>
<comment type="pathway">
    <text evidence="1 6">Purine metabolism; IMP biosynthesis via de novo pathway; N(2)-formyl-N(1)-(5-phospho-D-ribosyl)glycinamide from N(1)-(5-phospho-D-ribosyl)glycinamide (10-formyl THF route): step 1/1.</text>
</comment>
<feature type="active site" description="Proton donor" evidence="6">
    <location>
        <position position="113"/>
    </location>
</feature>
<keyword evidence="2 6" id="KW-0808">Transferase</keyword>
<dbReference type="GO" id="GO:0004644">
    <property type="term" value="F:phosphoribosylglycinamide formyltransferase activity"/>
    <property type="evidence" value="ECO:0007669"/>
    <property type="project" value="UniProtKB-UniRule"/>
</dbReference>
<sequence length="221" mass="23776">MSELRHRIVVLISGSGTNLQALMDAVSAGEIAADIVAVISNRPAVGGLTRAEQAGIATEVLDHKQFADRAAFDAALADRIDAYQPDLVVLAGFMRILTPAFTGRYAGRMLNIHPSLLPAYQGLATHQRALDAGETAHGVTVHFVTAELDGGPSVIQAKVPVLTDDNAESLAKRVQQQEHIVYPLAVKWFTESRLRLSEGQVWLDNEPLPSSGHLIDTTSRP</sequence>
<dbReference type="InterPro" id="IPR002376">
    <property type="entry name" value="Formyl_transf_N"/>
</dbReference>
<keyword evidence="9" id="KW-1185">Reference proteome</keyword>
<name>A0A928V1A5_9GAMM</name>
<dbReference type="GO" id="GO:0005829">
    <property type="term" value="C:cytosol"/>
    <property type="evidence" value="ECO:0007669"/>
    <property type="project" value="TreeGrafter"/>
</dbReference>
<dbReference type="PROSITE" id="PS00373">
    <property type="entry name" value="GART"/>
    <property type="match status" value="1"/>
</dbReference>
<feature type="binding site" evidence="6">
    <location>
        <position position="69"/>
    </location>
    <ligand>
        <name>(6R)-10-formyltetrahydrofolate</name>
        <dbReference type="ChEBI" id="CHEBI:195366"/>
    </ligand>
</feature>
<comment type="function">
    <text evidence="6">Catalyzes the transfer of a formyl group from 10-formyltetrahydrofolate to 5-phospho-ribosyl-glycinamide (GAR), producing 5-phospho-ribosyl-N-formylglycinamide (FGAR) and tetrahydrofolate.</text>
</comment>
<dbReference type="AlphaFoldDB" id="A0A928V1A5"/>
<organism evidence="8 9">
    <name type="scientific">Cellvibrio polysaccharolyticus</name>
    <dbReference type="NCBI Taxonomy" id="2082724"/>
    <lineage>
        <taxon>Bacteria</taxon>
        <taxon>Pseudomonadati</taxon>
        <taxon>Pseudomonadota</taxon>
        <taxon>Gammaproteobacteria</taxon>
        <taxon>Cellvibrionales</taxon>
        <taxon>Cellvibrionaceae</taxon>
        <taxon>Cellvibrio</taxon>
    </lineage>
</organism>
<dbReference type="GO" id="GO:0006189">
    <property type="term" value="P:'de novo' IMP biosynthetic process"/>
    <property type="evidence" value="ECO:0007669"/>
    <property type="project" value="UniProtKB-UniRule"/>
</dbReference>
<evidence type="ECO:0000313" key="8">
    <source>
        <dbReference type="EMBL" id="MBE8716950.1"/>
    </source>
</evidence>
<dbReference type="InterPro" id="IPR001555">
    <property type="entry name" value="GART_AS"/>
</dbReference>
<feature type="binding site" evidence="6">
    <location>
        <begin position="94"/>
        <end position="97"/>
    </location>
    <ligand>
        <name>(6R)-10-formyltetrahydrofolate</name>
        <dbReference type="ChEBI" id="CHEBI:195366"/>
    </ligand>
</feature>
<dbReference type="NCBIfam" id="TIGR00639">
    <property type="entry name" value="PurN"/>
    <property type="match status" value="1"/>
</dbReference>
<feature type="domain" description="Formyl transferase N-terminal" evidence="7">
    <location>
        <begin position="7"/>
        <end position="186"/>
    </location>
</feature>
<dbReference type="SUPFAM" id="SSF53328">
    <property type="entry name" value="Formyltransferase"/>
    <property type="match status" value="1"/>
</dbReference>
<gene>
    <name evidence="6" type="primary">purN</name>
    <name evidence="8" type="ORF">C4F51_07065</name>
</gene>
<dbReference type="InterPro" id="IPR036477">
    <property type="entry name" value="Formyl_transf_N_sf"/>
</dbReference>
<evidence type="ECO:0000256" key="5">
    <source>
        <dbReference type="ARBA" id="ARBA00047664"/>
    </source>
</evidence>
<feature type="binding site" evidence="6">
    <location>
        <begin position="16"/>
        <end position="18"/>
    </location>
    <ligand>
        <name>N(1)-(5-phospho-beta-D-ribosyl)glycinamide</name>
        <dbReference type="ChEBI" id="CHEBI:143788"/>
    </ligand>
</feature>
<dbReference type="PANTHER" id="PTHR43369">
    <property type="entry name" value="PHOSPHORIBOSYLGLYCINAMIDE FORMYLTRANSFERASE"/>
    <property type="match status" value="1"/>
</dbReference>
<comment type="caution">
    <text evidence="8">The sequence shown here is derived from an EMBL/GenBank/DDBJ whole genome shotgun (WGS) entry which is preliminary data.</text>
</comment>
<dbReference type="CDD" id="cd08645">
    <property type="entry name" value="FMT_core_GART"/>
    <property type="match status" value="1"/>
</dbReference>
<dbReference type="EC" id="2.1.2.2" evidence="6"/>
<dbReference type="PANTHER" id="PTHR43369:SF2">
    <property type="entry name" value="PHOSPHORIBOSYLGLYCINAMIDE FORMYLTRANSFERASE"/>
    <property type="match status" value="1"/>
</dbReference>
<reference evidence="8" key="1">
    <citation type="submission" date="2018-07" db="EMBL/GenBank/DDBJ databases">
        <title>Genome assembly of strain Ka43.</title>
        <authorList>
            <person name="Kukolya J."/>
            <person name="Nagy I."/>
            <person name="Horvath B."/>
            <person name="Toth A."/>
        </authorList>
    </citation>
    <scope>NUCLEOTIDE SEQUENCE</scope>
    <source>
        <strain evidence="8">KB43</strain>
    </source>
</reference>
<protein>
    <recommendedName>
        <fullName evidence="6">Phosphoribosylglycinamide formyltransferase</fullName>
        <ecNumber evidence="6">2.1.2.2</ecNumber>
    </recommendedName>
    <alternativeName>
        <fullName evidence="6">5'-phosphoribosylglycinamide transformylase</fullName>
    </alternativeName>
    <alternativeName>
        <fullName evidence="6">GAR transformylase</fullName>
        <shortName evidence="6">GART</shortName>
    </alternativeName>
</protein>
<dbReference type="Gene3D" id="3.40.50.170">
    <property type="entry name" value="Formyl transferase, N-terminal domain"/>
    <property type="match status" value="1"/>
</dbReference>
<dbReference type="Pfam" id="PF00551">
    <property type="entry name" value="Formyl_trans_N"/>
    <property type="match status" value="1"/>
</dbReference>
<dbReference type="InterPro" id="IPR004607">
    <property type="entry name" value="GART"/>
</dbReference>
<evidence type="ECO:0000313" key="9">
    <source>
        <dbReference type="Proteomes" id="UP000652567"/>
    </source>
</evidence>